<proteinExistence type="predicted"/>
<accession>A0A7E4VND6</accession>
<reference evidence="4" key="2">
    <citation type="submission" date="2020-10" db="UniProtKB">
        <authorList>
            <consortium name="WormBaseParasite"/>
        </authorList>
    </citation>
    <scope>IDENTIFICATION</scope>
</reference>
<dbReference type="Proteomes" id="UP000492821">
    <property type="component" value="Unassembled WGS sequence"/>
</dbReference>
<evidence type="ECO:0000256" key="1">
    <source>
        <dbReference type="SAM" id="MobiDB-lite"/>
    </source>
</evidence>
<organism evidence="3 4">
    <name type="scientific">Panagrellus redivivus</name>
    <name type="common">Microworm</name>
    <dbReference type="NCBI Taxonomy" id="6233"/>
    <lineage>
        <taxon>Eukaryota</taxon>
        <taxon>Metazoa</taxon>
        <taxon>Ecdysozoa</taxon>
        <taxon>Nematoda</taxon>
        <taxon>Chromadorea</taxon>
        <taxon>Rhabditida</taxon>
        <taxon>Tylenchina</taxon>
        <taxon>Panagrolaimomorpha</taxon>
        <taxon>Panagrolaimoidea</taxon>
        <taxon>Panagrolaimidae</taxon>
        <taxon>Panagrellus</taxon>
    </lineage>
</organism>
<dbReference type="PRINTS" id="PR00700">
    <property type="entry name" value="PRTYPHPHTASE"/>
</dbReference>
<dbReference type="InterPro" id="IPR029021">
    <property type="entry name" value="Prot-tyrosine_phosphatase-like"/>
</dbReference>
<dbReference type="AlphaFoldDB" id="A0A7E4VND6"/>
<dbReference type="InterPro" id="IPR052782">
    <property type="entry name" value="Oocyte-zygote_transition_reg"/>
</dbReference>
<feature type="compositionally biased region" description="Basic residues" evidence="1">
    <location>
        <begin position="21"/>
        <end position="32"/>
    </location>
</feature>
<feature type="compositionally biased region" description="Basic and acidic residues" evidence="1">
    <location>
        <begin position="67"/>
        <end position="80"/>
    </location>
</feature>
<dbReference type="Gene3D" id="3.90.190.10">
    <property type="entry name" value="Protein tyrosine phosphatase superfamily"/>
    <property type="match status" value="1"/>
</dbReference>
<reference evidence="3" key="1">
    <citation type="journal article" date="2013" name="Genetics">
        <title>The draft genome and transcriptome of Panagrellus redivivus are shaped by the harsh demands of a free-living lifestyle.</title>
        <authorList>
            <person name="Srinivasan J."/>
            <person name="Dillman A.R."/>
            <person name="Macchietto M.G."/>
            <person name="Heikkinen L."/>
            <person name="Lakso M."/>
            <person name="Fracchia K.M."/>
            <person name="Antoshechkin I."/>
            <person name="Mortazavi A."/>
            <person name="Wong G."/>
            <person name="Sternberg P.W."/>
        </authorList>
    </citation>
    <scope>NUCLEOTIDE SEQUENCE [LARGE SCALE GENOMIC DNA]</scope>
    <source>
        <strain evidence="3">MT8872</strain>
    </source>
</reference>
<sequence length="220" mass="24565">MSTKRKTGSPAGQSAAPVKGSKIRRTRKKTGKTTREEETEDAGPAGGATVATVEENQIEDGTAIETKPADKAGLKPKGKSETALEKFAADITAKKIEGLRAEFASLATYVPTDPAATVFSQHKDKNRYNNIPCLDRTRVVLKYQVPPETDYIHANWTMIPESLVKLGNKYICCQAPTEATLNDWWRMIWQEKPKHIIMLCRVVENGKPKCAQYWPLNVYW</sequence>
<dbReference type="SUPFAM" id="SSF52799">
    <property type="entry name" value="(Phosphotyrosine protein) phosphatases II"/>
    <property type="match status" value="1"/>
</dbReference>
<dbReference type="SMART" id="SM00194">
    <property type="entry name" value="PTPc"/>
    <property type="match status" value="1"/>
</dbReference>
<evidence type="ECO:0000313" key="4">
    <source>
        <dbReference type="WBParaSite" id="Pan_g22263.t2"/>
    </source>
</evidence>
<evidence type="ECO:0000313" key="3">
    <source>
        <dbReference type="Proteomes" id="UP000492821"/>
    </source>
</evidence>
<dbReference type="InterPro" id="IPR000242">
    <property type="entry name" value="PTP_cat"/>
</dbReference>
<feature type="region of interest" description="Disordered" evidence="1">
    <location>
        <begin position="1"/>
        <end position="80"/>
    </location>
</feature>
<feature type="domain" description="Tyrosine-protein phosphatase" evidence="2">
    <location>
        <begin position="99"/>
        <end position="220"/>
    </location>
</feature>
<evidence type="ECO:0000259" key="2">
    <source>
        <dbReference type="PROSITE" id="PS50055"/>
    </source>
</evidence>
<dbReference type="WBParaSite" id="Pan_g22263.t2">
    <property type="protein sequence ID" value="Pan_g22263.t2"/>
    <property type="gene ID" value="Pan_g22263"/>
</dbReference>
<keyword evidence="3" id="KW-1185">Reference proteome</keyword>
<dbReference type="PROSITE" id="PS50055">
    <property type="entry name" value="TYR_PHOSPHATASE_PTP"/>
    <property type="match status" value="1"/>
</dbReference>
<dbReference type="GO" id="GO:0004725">
    <property type="term" value="F:protein tyrosine phosphatase activity"/>
    <property type="evidence" value="ECO:0007669"/>
    <property type="project" value="InterPro"/>
</dbReference>
<dbReference type="PANTHER" id="PTHR46163">
    <property type="entry name" value="TYROSINE-PROTEIN PHOSPHATASE-RELATED"/>
    <property type="match status" value="1"/>
</dbReference>
<dbReference type="Pfam" id="PF00102">
    <property type="entry name" value="Y_phosphatase"/>
    <property type="match status" value="1"/>
</dbReference>
<protein>
    <submittedName>
        <fullName evidence="4">Tyrosine-protein phosphatase domain-containing protein</fullName>
    </submittedName>
</protein>
<name>A0A7E4VND6_PANRE</name>